<dbReference type="SUPFAM" id="SSF51905">
    <property type="entry name" value="FAD/NAD(P)-binding domain"/>
    <property type="match status" value="1"/>
</dbReference>
<dbReference type="PANTHER" id="PTHR13847">
    <property type="entry name" value="SARCOSINE DEHYDROGENASE-RELATED"/>
    <property type="match status" value="1"/>
</dbReference>
<feature type="domain" description="FAD dependent oxidoreductase" evidence="2">
    <location>
        <begin position="14"/>
        <end position="89"/>
    </location>
</feature>
<dbReference type="InterPro" id="IPR006076">
    <property type="entry name" value="FAD-dep_OxRdtase"/>
</dbReference>
<protein>
    <recommendedName>
        <fullName evidence="2">FAD dependent oxidoreductase domain-containing protein</fullName>
    </recommendedName>
</protein>
<evidence type="ECO:0000259" key="2">
    <source>
        <dbReference type="Pfam" id="PF01266"/>
    </source>
</evidence>
<accession>A0A7S3F3I9</accession>
<dbReference type="InterPro" id="IPR036188">
    <property type="entry name" value="FAD/NAD-bd_sf"/>
</dbReference>
<dbReference type="EMBL" id="HBHY01000480">
    <property type="protein sequence ID" value="CAE0124888.1"/>
    <property type="molecule type" value="Transcribed_RNA"/>
</dbReference>
<dbReference type="Pfam" id="PF01266">
    <property type="entry name" value="DAO"/>
    <property type="match status" value="1"/>
</dbReference>
<dbReference type="GO" id="GO:0005737">
    <property type="term" value="C:cytoplasm"/>
    <property type="evidence" value="ECO:0007669"/>
    <property type="project" value="TreeGrafter"/>
</dbReference>
<feature type="region of interest" description="Disordered" evidence="1">
    <location>
        <begin position="111"/>
        <end position="130"/>
    </location>
</feature>
<evidence type="ECO:0000313" key="3">
    <source>
        <dbReference type="EMBL" id="CAE0124888.1"/>
    </source>
</evidence>
<organism evidence="3">
    <name type="scientific">Prasinoderma singulare</name>
    <dbReference type="NCBI Taxonomy" id="676789"/>
    <lineage>
        <taxon>Eukaryota</taxon>
        <taxon>Viridiplantae</taxon>
        <taxon>Prasinodermophyta</taxon>
        <taxon>Prasinodermophyceae</taxon>
        <taxon>Prasinodermales</taxon>
        <taxon>Prasinodermaceae</taxon>
        <taxon>Prasinoderma</taxon>
    </lineage>
</organism>
<name>A0A7S3F3I9_9VIRI</name>
<dbReference type="Gene3D" id="3.50.50.60">
    <property type="entry name" value="FAD/NAD(P)-binding domain"/>
    <property type="match status" value="1"/>
</dbReference>
<dbReference type="PANTHER" id="PTHR13847:SF150">
    <property type="entry name" value="OXIDOREDUCTASE TDA3-RELATED"/>
    <property type="match status" value="1"/>
</dbReference>
<reference evidence="3" key="1">
    <citation type="submission" date="2021-01" db="EMBL/GenBank/DDBJ databases">
        <authorList>
            <person name="Corre E."/>
            <person name="Pelletier E."/>
            <person name="Niang G."/>
            <person name="Scheremetjew M."/>
            <person name="Finn R."/>
            <person name="Kale V."/>
            <person name="Holt S."/>
            <person name="Cochrane G."/>
            <person name="Meng A."/>
            <person name="Brown T."/>
            <person name="Cohen L."/>
        </authorList>
    </citation>
    <scope>NUCLEOTIDE SEQUENCE</scope>
    <source>
        <strain evidence="3">RCC927</strain>
    </source>
</reference>
<evidence type="ECO:0000256" key="1">
    <source>
        <dbReference type="SAM" id="MobiDB-lite"/>
    </source>
</evidence>
<sequence length="130" mass="13336">MREGGDCAAPSMVAANPSRVQAAQRSLSAITSEADGAPDEVGACMRPCAPDARPLMGAVPGVANAYVSAGHNCWGILWAPISGKAMAELILDGKSSVADLAAFAPDRFLPEAQRGGRGRKQGDTAVGEQW</sequence>
<proteinExistence type="predicted"/>
<dbReference type="AlphaFoldDB" id="A0A7S3F3I9"/>
<gene>
    <name evidence="3" type="ORF">PSIN1315_LOCUS297</name>
</gene>